<sequence>MVSRRQACNPTIILAIILHASSILASVTSLSTSCLSQVVPDVPPDTADAISRGRGRGGGGDFSKPGRWGTPSEAIQKAAAIHKSTEIPNDIDALVDLTTSLQSQSVDPCTIQPGMREMPLRTPFLCEQQRCGGWWTCWGRQSLNRHVRRTTGISLSLSISFLSVVKEVIQERQELQWRKKRRMGDRGVVGVADDMGEGMQCVDHPYRSNPGGVCAVCLQEKLGKLVSSSKSSPFSPLQPPPSSSASPTSFRSDAGVAGRGLGLGLASGPSRTGTAAGGRRSKFPFLAASHSKKKKNKNSGGNGGYGNVGRKVMASVSTAAGIMDSGSGANDSGIVLKRSKSTAPRTAGTLAQGRRGGGGIGDPAVAESPRKKSFWSFLYLSSASSSSSAAYSSNINRRKSTSSSSGEGCDEDVNMKLRLQRQANASHKLVAKEEAAPAAPEQGENGVKEAESPNAGQAAASSFGRKVARSRSVGCGSRSFSGDFLERISTGFGDCTLRRVESQREAKPNIGLHLSHDNDGEQQQPRMKERFKCGGLFGGFGTMYAYWLSAAAAEDDLHSNSRTSTATPAPSATAAARGRTRSWSLAFASPMRAFRPYSSSKPLYAIHNAASAAPATNIISSINASNGGKGHKPHTHPSFLAVES</sequence>
<dbReference type="PANTHER" id="PTHR34460">
    <property type="entry name" value="VITELLOGENIN-LIKE PROTEIN"/>
    <property type="match status" value="1"/>
</dbReference>
<protein>
    <recommendedName>
        <fullName evidence="5">DUF4005 domain-containing protein</fullName>
    </recommendedName>
</protein>
<feature type="region of interest" description="Disordered" evidence="1">
    <location>
        <begin position="228"/>
        <end position="253"/>
    </location>
</feature>
<dbReference type="AlphaFoldDB" id="A0A426YY06"/>
<dbReference type="EMBL" id="AMZH03009541">
    <property type="protein sequence ID" value="RRT56627.1"/>
    <property type="molecule type" value="Genomic_DNA"/>
</dbReference>
<feature type="region of interest" description="Disordered" evidence="1">
    <location>
        <begin position="45"/>
        <end position="69"/>
    </location>
</feature>
<dbReference type="PROSITE" id="PS51257">
    <property type="entry name" value="PROKAR_LIPOPROTEIN"/>
    <property type="match status" value="1"/>
</dbReference>
<dbReference type="Proteomes" id="UP000287651">
    <property type="component" value="Unassembled WGS sequence"/>
</dbReference>
<organism evidence="3 4">
    <name type="scientific">Ensete ventricosum</name>
    <name type="common">Abyssinian banana</name>
    <name type="synonym">Musa ensete</name>
    <dbReference type="NCBI Taxonomy" id="4639"/>
    <lineage>
        <taxon>Eukaryota</taxon>
        <taxon>Viridiplantae</taxon>
        <taxon>Streptophyta</taxon>
        <taxon>Embryophyta</taxon>
        <taxon>Tracheophyta</taxon>
        <taxon>Spermatophyta</taxon>
        <taxon>Magnoliopsida</taxon>
        <taxon>Liliopsida</taxon>
        <taxon>Zingiberales</taxon>
        <taxon>Musaceae</taxon>
        <taxon>Ensete</taxon>
    </lineage>
</organism>
<evidence type="ECO:0008006" key="5">
    <source>
        <dbReference type="Google" id="ProtNLM"/>
    </source>
</evidence>
<feature type="region of interest" description="Disordered" evidence="1">
    <location>
        <begin position="506"/>
        <end position="526"/>
    </location>
</feature>
<evidence type="ECO:0000256" key="2">
    <source>
        <dbReference type="SAM" id="SignalP"/>
    </source>
</evidence>
<feature type="region of interest" description="Disordered" evidence="1">
    <location>
        <begin position="285"/>
        <end position="308"/>
    </location>
</feature>
<evidence type="ECO:0000313" key="4">
    <source>
        <dbReference type="Proteomes" id="UP000287651"/>
    </source>
</evidence>
<feature type="chain" id="PRO_5019548795" description="DUF4005 domain-containing protein" evidence="2">
    <location>
        <begin position="26"/>
        <end position="644"/>
    </location>
</feature>
<feature type="region of interest" description="Disordered" evidence="1">
    <location>
        <begin position="424"/>
        <end position="463"/>
    </location>
</feature>
<accession>A0A426YY06</accession>
<feature type="signal peptide" evidence="2">
    <location>
        <begin position="1"/>
        <end position="25"/>
    </location>
</feature>
<reference evidence="3 4" key="1">
    <citation type="journal article" date="2014" name="Agronomy (Basel)">
        <title>A Draft Genome Sequence for Ensete ventricosum, the Drought-Tolerant Tree Against Hunger.</title>
        <authorList>
            <person name="Harrison J."/>
            <person name="Moore K.A."/>
            <person name="Paszkiewicz K."/>
            <person name="Jones T."/>
            <person name="Grant M."/>
            <person name="Ambacheew D."/>
            <person name="Muzemil S."/>
            <person name="Studholme D.J."/>
        </authorList>
    </citation>
    <scope>NUCLEOTIDE SEQUENCE [LARGE SCALE GENOMIC DNA]</scope>
</reference>
<feature type="compositionally biased region" description="Low complexity" evidence="1">
    <location>
        <begin position="243"/>
        <end position="253"/>
    </location>
</feature>
<keyword evidence="2" id="KW-0732">Signal</keyword>
<feature type="region of interest" description="Disordered" evidence="1">
    <location>
        <begin position="339"/>
        <end position="366"/>
    </location>
</feature>
<evidence type="ECO:0000313" key="3">
    <source>
        <dbReference type="EMBL" id="RRT56627.1"/>
    </source>
</evidence>
<feature type="region of interest" description="Disordered" evidence="1">
    <location>
        <begin position="390"/>
        <end position="410"/>
    </location>
</feature>
<comment type="caution">
    <text evidence="3">The sequence shown here is derived from an EMBL/GenBank/DDBJ whole genome shotgun (WGS) entry which is preliminary data.</text>
</comment>
<feature type="region of interest" description="Disordered" evidence="1">
    <location>
        <begin position="261"/>
        <end position="280"/>
    </location>
</feature>
<dbReference type="PANTHER" id="PTHR34460:SF2">
    <property type="entry name" value="OS04G0405500 PROTEIN"/>
    <property type="match status" value="1"/>
</dbReference>
<proteinExistence type="predicted"/>
<evidence type="ECO:0000256" key="1">
    <source>
        <dbReference type="SAM" id="MobiDB-lite"/>
    </source>
</evidence>
<name>A0A426YY06_ENSVE</name>
<feature type="region of interest" description="Disordered" evidence="1">
    <location>
        <begin position="624"/>
        <end position="644"/>
    </location>
</feature>
<gene>
    <name evidence="3" type="ORF">B296_00026384</name>
</gene>